<dbReference type="OrthoDB" id="9798416at2"/>
<dbReference type="InterPro" id="IPR014057">
    <property type="entry name" value="HI1420"/>
</dbReference>
<reference evidence="2" key="1">
    <citation type="submission" date="2018-09" db="EMBL/GenBank/DDBJ databases">
        <authorList>
            <person name="Zhu H."/>
        </authorList>
    </citation>
    <scope>NUCLEOTIDE SEQUENCE [LARGE SCALE GENOMIC DNA]</scope>
    <source>
        <strain evidence="2">K2W31S-8</strain>
    </source>
</reference>
<dbReference type="AlphaFoldDB" id="A0A385Z0M9"/>
<dbReference type="Pfam" id="PF21716">
    <property type="entry name" value="dnstrm_HI1420"/>
    <property type="match status" value="1"/>
</dbReference>
<dbReference type="Proteomes" id="UP000265560">
    <property type="component" value="Chromosome"/>
</dbReference>
<organism evidence="1 2">
    <name type="scientific">Pseudomonas cavernae</name>
    <dbReference type="NCBI Taxonomy" id="2320867"/>
    <lineage>
        <taxon>Bacteria</taxon>
        <taxon>Pseudomonadati</taxon>
        <taxon>Pseudomonadota</taxon>
        <taxon>Gammaproteobacteria</taxon>
        <taxon>Pseudomonadales</taxon>
        <taxon>Pseudomonadaceae</taxon>
        <taxon>Pseudomonas</taxon>
    </lineage>
</organism>
<evidence type="ECO:0000313" key="1">
    <source>
        <dbReference type="EMBL" id="AYC31777.1"/>
    </source>
</evidence>
<evidence type="ECO:0000313" key="2">
    <source>
        <dbReference type="Proteomes" id="UP000265560"/>
    </source>
</evidence>
<name>A0A385Z0M9_9PSED</name>
<proteinExistence type="predicted"/>
<dbReference type="EMBL" id="CP032419">
    <property type="protein sequence ID" value="AYC31777.1"/>
    <property type="molecule type" value="Genomic_DNA"/>
</dbReference>
<dbReference type="KEGG" id="pcav:D3880_04985"/>
<accession>A0A385Z0M9</accession>
<keyword evidence="2" id="KW-1185">Reference proteome</keyword>
<gene>
    <name evidence="1" type="ORF">D3880_04985</name>
</gene>
<protein>
    <recommendedName>
        <fullName evidence="3">Transcriptional regulator</fullName>
    </recommendedName>
</protein>
<evidence type="ECO:0008006" key="3">
    <source>
        <dbReference type="Google" id="ProtNLM"/>
    </source>
</evidence>
<sequence>MSSQKLRPFDVVAHIEDEETIRAYLQAALDDPTPGTLWLALDNVAKARERISANKQVRD</sequence>